<evidence type="ECO:0000313" key="1">
    <source>
        <dbReference type="EMBL" id="JAR93608.1"/>
    </source>
</evidence>
<dbReference type="AlphaFoldDB" id="A0A147BS55"/>
<dbReference type="EMBL" id="GEGO01001796">
    <property type="protein sequence ID" value="JAR93608.1"/>
    <property type="molecule type" value="Transcribed_RNA"/>
</dbReference>
<protein>
    <submittedName>
        <fullName evidence="1">Uncharacterized protein</fullName>
    </submittedName>
</protein>
<reference evidence="1" key="1">
    <citation type="journal article" date="2018" name="PLoS Negl. Trop. Dis.">
        <title>Sialome diversity of ticks revealed by RNAseq of single tick salivary glands.</title>
        <authorList>
            <person name="Perner J."/>
            <person name="Kropackova S."/>
            <person name="Kopacek P."/>
            <person name="Ribeiro J.M."/>
        </authorList>
    </citation>
    <scope>NUCLEOTIDE SEQUENCE</scope>
    <source>
        <strain evidence="1">Siblings of single egg batch collected in Ceske Budejovice</strain>
        <tissue evidence="1">Salivary glands</tissue>
    </source>
</reference>
<proteinExistence type="predicted"/>
<organism evidence="1">
    <name type="scientific">Ixodes ricinus</name>
    <name type="common">Common tick</name>
    <name type="synonym">Acarus ricinus</name>
    <dbReference type="NCBI Taxonomy" id="34613"/>
    <lineage>
        <taxon>Eukaryota</taxon>
        <taxon>Metazoa</taxon>
        <taxon>Ecdysozoa</taxon>
        <taxon>Arthropoda</taxon>
        <taxon>Chelicerata</taxon>
        <taxon>Arachnida</taxon>
        <taxon>Acari</taxon>
        <taxon>Parasitiformes</taxon>
        <taxon>Ixodida</taxon>
        <taxon>Ixodoidea</taxon>
        <taxon>Ixodidae</taxon>
        <taxon>Ixodinae</taxon>
        <taxon>Ixodes</taxon>
    </lineage>
</organism>
<accession>A0A147BS55</accession>
<name>A0A147BS55_IXORI</name>
<sequence length="92" mass="10844">MFALLVELALYPHLNFIIFTMKFNVHYVQSLNMKRTLGQLRQLAQRKTVLNCQHSAGLSQNQSSQKFLISQYSRTCCMTLCTFCWRESFLWS</sequence>